<dbReference type="EMBL" id="CP002083">
    <property type="protein sequence ID" value="ADJ22108.1"/>
    <property type="molecule type" value="Genomic_DNA"/>
</dbReference>
<accession>D8JQV6</accession>
<evidence type="ECO:0000313" key="2">
    <source>
        <dbReference type="EMBL" id="ADJ22108.1"/>
    </source>
</evidence>
<keyword evidence="1" id="KW-1133">Transmembrane helix</keyword>
<evidence type="ECO:0008006" key="4">
    <source>
        <dbReference type="Google" id="ProtNLM"/>
    </source>
</evidence>
<protein>
    <recommendedName>
        <fullName evidence="4">Tat pathway signal sequence domain protein</fullName>
    </recommendedName>
</protein>
<dbReference type="Proteomes" id="UP000002033">
    <property type="component" value="Chromosome"/>
</dbReference>
<evidence type="ECO:0000313" key="3">
    <source>
        <dbReference type="Proteomes" id="UP000002033"/>
    </source>
</evidence>
<reference evidence="3" key="1">
    <citation type="journal article" date="2011" name="J. Bacteriol.">
        <title>Genome sequences of eight morphologically diverse alphaproteobacteria.</title>
        <authorList>
            <consortium name="US DOE Joint Genome Institute"/>
            <person name="Brown P.J."/>
            <person name="Kysela D.T."/>
            <person name="Buechlein A."/>
            <person name="Hemmerich C."/>
            <person name="Brun Y.V."/>
        </authorList>
    </citation>
    <scope>NUCLEOTIDE SEQUENCE [LARGE SCALE GENOMIC DNA]</scope>
    <source>
        <strain evidence="3">ATCC 51888 / DSM 1869 / NCIB 11706 / TK 0415</strain>
    </source>
</reference>
<dbReference type="AlphaFoldDB" id="D8JQV6"/>
<dbReference type="KEGG" id="hdn:Hden_0283"/>
<dbReference type="STRING" id="582899.Hden_0283"/>
<dbReference type="eggNOG" id="ENOG50330WR">
    <property type="taxonomic scope" value="Bacteria"/>
</dbReference>
<dbReference type="HOGENOM" id="CLU_133199_0_0_5"/>
<gene>
    <name evidence="2" type="ordered locus">Hden_0283</name>
</gene>
<evidence type="ECO:0000256" key="1">
    <source>
        <dbReference type="SAM" id="Phobius"/>
    </source>
</evidence>
<sequence length="179" mass="19564" precursor="true">MQMILATDRQNRYTLLATMLIFGTESLTVIRNLKRVLLPCAILASTAAGASFAVAEPQATEPAAESVKIELNKLDPVEKGCRAYLVVKNETPTSYQSFKVDLVLFQADGVIGKRFSLELGPLRTKKKSVKLFDIDAIACDKIGSLLINDVMECKSESGPVEHCLQNLTTSTLTKVELSK</sequence>
<organism evidence="2 3">
    <name type="scientific">Hyphomicrobium denitrificans (strain ATCC 51888 / DSM 1869 / NCIMB 11706 / TK 0415)</name>
    <dbReference type="NCBI Taxonomy" id="582899"/>
    <lineage>
        <taxon>Bacteria</taxon>
        <taxon>Pseudomonadati</taxon>
        <taxon>Pseudomonadota</taxon>
        <taxon>Alphaproteobacteria</taxon>
        <taxon>Hyphomicrobiales</taxon>
        <taxon>Hyphomicrobiaceae</taxon>
        <taxon>Hyphomicrobium</taxon>
    </lineage>
</organism>
<keyword evidence="3" id="KW-1185">Reference proteome</keyword>
<feature type="transmembrane region" description="Helical" evidence="1">
    <location>
        <begin position="12"/>
        <end position="30"/>
    </location>
</feature>
<name>D8JQV6_HYPDA</name>
<keyword evidence="1" id="KW-0472">Membrane</keyword>
<keyword evidence="1" id="KW-0812">Transmembrane</keyword>
<proteinExistence type="predicted"/>